<keyword evidence="2" id="KW-1185">Reference proteome</keyword>
<protein>
    <submittedName>
        <fullName evidence="1">Uncharacterized protein</fullName>
    </submittedName>
</protein>
<gene>
    <name evidence="1" type="ORF">ILYODFUR_038485</name>
</gene>
<dbReference type="EMBL" id="JAHRIQ010090686">
    <property type="protein sequence ID" value="MEQ2250294.1"/>
    <property type="molecule type" value="Genomic_DNA"/>
</dbReference>
<evidence type="ECO:0000313" key="1">
    <source>
        <dbReference type="EMBL" id="MEQ2250294.1"/>
    </source>
</evidence>
<reference evidence="1 2" key="1">
    <citation type="submission" date="2021-06" db="EMBL/GenBank/DDBJ databases">
        <authorList>
            <person name="Palmer J.M."/>
        </authorList>
    </citation>
    <scope>NUCLEOTIDE SEQUENCE [LARGE SCALE GENOMIC DNA]</scope>
    <source>
        <strain evidence="2">if_2019</strain>
        <tissue evidence="1">Muscle</tissue>
    </source>
</reference>
<name>A0ABV0UYP7_9TELE</name>
<sequence length="111" mass="12944">MIWCIYFAAVATKRRCENKTLKHKEHESETQDAAFQSLSAERRNLISSLQHLTQEHMDFYHIKQMGVILTKKKGILVEKNLEPCLICSHIPTIESKQEEEVDVIYRSLEAN</sequence>
<accession>A0ABV0UYP7</accession>
<organism evidence="1 2">
    <name type="scientific">Ilyodon furcidens</name>
    <name type="common">goldbreast splitfin</name>
    <dbReference type="NCBI Taxonomy" id="33524"/>
    <lineage>
        <taxon>Eukaryota</taxon>
        <taxon>Metazoa</taxon>
        <taxon>Chordata</taxon>
        <taxon>Craniata</taxon>
        <taxon>Vertebrata</taxon>
        <taxon>Euteleostomi</taxon>
        <taxon>Actinopterygii</taxon>
        <taxon>Neopterygii</taxon>
        <taxon>Teleostei</taxon>
        <taxon>Neoteleostei</taxon>
        <taxon>Acanthomorphata</taxon>
        <taxon>Ovalentaria</taxon>
        <taxon>Atherinomorphae</taxon>
        <taxon>Cyprinodontiformes</taxon>
        <taxon>Goodeidae</taxon>
        <taxon>Ilyodon</taxon>
    </lineage>
</organism>
<evidence type="ECO:0000313" key="2">
    <source>
        <dbReference type="Proteomes" id="UP001482620"/>
    </source>
</evidence>
<comment type="caution">
    <text evidence="1">The sequence shown here is derived from an EMBL/GenBank/DDBJ whole genome shotgun (WGS) entry which is preliminary data.</text>
</comment>
<proteinExistence type="predicted"/>
<dbReference type="Proteomes" id="UP001482620">
    <property type="component" value="Unassembled WGS sequence"/>
</dbReference>